<evidence type="ECO:0000313" key="1">
    <source>
        <dbReference type="EMBL" id="GAA0876564.1"/>
    </source>
</evidence>
<dbReference type="RefSeq" id="WP_343789659.1">
    <property type="nucleotide sequence ID" value="NZ_BAAAFH010000022.1"/>
</dbReference>
<comment type="caution">
    <text evidence="1">The sequence shown here is derived from an EMBL/GenBank/DDBJ whole genome shotgun (WGS) entry which is preliminary data.</text>
</comment>
<reference evidence="1 2" key="1">
    <citation type="journal article" date="2019" name="Int. J. Syst. Evol. Microbiol.">
        <title>The Global Catalogue of Microorganisms (GCM) 10K type strain sequencing project: providing services to taxonomists for standard genome sequencing and annotation.</title>
        <authorList>
            <consortium name="The Broad Institute Genomics Platform"/>
            <consortium name="The Broad Institute Genome Sequencing Center for Infectious Disease"/>
            <person name="Wu L."/>
            <person name="Ma J."/>
        </authorList>
    </citation>
    <scope>NUCLEOTIDE SEQUENCE [LARGE SCALE GENOMIC DNA]</scope>
    <source>
        <strain evidence="1 2">JCM 16083</strain>
    </source>
</reference>
<accession>A0ABN1MUB2</accession>
<dbReference type="EMBL" id="BAAAFH010000022">
    <property type="protein sequence ID" value="GAA0876564.1"/>
    <property type="molecule type" value="Genomic_DNA"/>
</dbReference>
<dbReference type="Proteomes" id="UP001501126">
    <property type="component" value="Unassembled WGS sequence"/>
</dbReference>
<gene>
    <name evidence="1" type="ORF">GCM10009118_29740</name>
</gene>
<organism evidence="1 2">
    <name type="scientific">Wandonia haliotis</name>
    <dbReference type="NCBI Taxonomy" id="574963"/>
    <lineage>
        <taxon>Bacteria</taxon>
        <taxon>Pseudomonadati</taxon>
        <taxon>Bacteroidota</taxon>
        <taxon>Flavobacteriia</taxon>
        <taxon>Flavobacteriales</taxon>
        <taxon>Crocinitomicaceae</taxon>
        <taxon>Wandonia</taxon>
    </lineage>
</organism>
<evidence type="ECO:0000313" key="2">
    <source>
        <dbReference type="Proteomes" id="UP001501126"/>
    </source>
</evidence>
<name>A0ABN1MUB2_9FLAO</name>
<proteinExistence type="predicted"/>
<sequence>MIEILSKYTPAETYFILKEADVGLKELMKYTLMDLLFKRVLEMNTEHKNESRGEKAKVYNYVRVGREFTHYKPLPHEMIYLSPYYKSKSIRILFQHLISMGIQNAGSEKKYIQNNFLKREEMKHFFVSSRFAIFFTRLNLSDRGRSEKESLLQTLGRVDVSLADSILNVTGKGRSDVSTIGGNIFLLEKARSKVLQKISYQLKEDLQRSVGSYDFMTWIAFESYEMLFNTIFDELNSSNTGSDSGCNSCSILYGVI</sequence>
<keyword evidence="2" id="KW-1185">Reference proteome</keyword>
<protein>
    <submittedName>
        <fullName evidence="1">Uncharacterized protein</fullName>
    </submittedName>
</protein>